<dbReference type="EMBL" id="BMXR01000018">
    <property type="protein sequence ID" value="GGX74089.1"/>
    <property type="molecule type" value="Genomic_DNA"/>
</dbReference>
<dbReference type="Proteomes" id="UP000626148">
    <property type="component" value="Unassembled WGS sequence"/>
</dbReference>
<comment type="caution">
    <text evidence="1">The sequence shown here is derived from an EMBL/GenBank/DDBJ whole genome shotgun (WGS) entry which is preliminary data.</text>
</comment>
<evidence type="ECO:0000313" key="1">
    <source>
        <dbReference type="EMBL" id="GGX74089.1"/>
    </source>
</evidence>
<proteinExistence type="predicted"/>
<reference evidence="1" key="1">
    <citation type="journal article" date="2014" name="Int. J. Syst. Evol. Microbiol.">
        <title>Complete genome sequence of Corynebacterium casei LMG S-19264T (=DSM 44701T), isolated from a smear-ripened cheese.</title>
        <authorList>
            <consortium name="US DOE Joint Genome Institute (JGI-PGF)"/>
            <person name="Walter F."/>
            <person name="Albersmeier A."/>
            <person name="Kalinowski J."/>
            <person name="Ruckert C."/>
        </authorList>
    </citation>
    <scope>NUCLEOTIDE SEQUENCE</scope>
    <source>
        <strain evidence="1">KCTC 22169</strain>
    </source>
</reference>
<sequence length="93" mass="10647">MIENTDWLIKPENYRILQKIRKRIRSIYGTDIRITSAADVEALFQYRHDKDATLATMLEDLSGRIERASGRPVPQRAGQSDGPVKMYRGQVVA</sequence>
<reference evidence="1" key="2">
    <citation type="submission" date="2020-09" db="EMBL/GenBank/DDBJ databases">
        <authorList>
            <person name="Sun Q."/>
            <person name="Kim S."/>
        </authorList>
    </citation>
    <scope>NUCLEOTIDE SEQUENCE</scope>
    <source>
        <strain evidence="1">KCTC 22169</strain>
    </source>
</reference>
<protein>
    <submittedName>
        <fullName evidence="1">Uncharacterized protein</fullName>
    </submittedName>
</protein>
<keyword evidence="2" id="KW-1185">Reference proteome</keyword>
<name>A0A918NK59_9GAMM</name>
<organism evidence="1 2">
    <name type="scientific">Saccharospirillum salsuginis</name>
    <dbReference type="NCBI Taxonomy" id="418750"/>
    <lineage>
        <taxon>Bacteria</taxon>
        <taxon>Pseudomonadati</taxon>
        <taxon>Pseudomonadota</taxon>
        <taxon>Gammaproteobacteria</taxon>
        <taxon>Oceanospirillales</taxon>
        <taxon>Saccharospirillaceae</taxon>
        <taxon>Saccharospirillum</taxon>
    </lineage>
</organism>
<dbReference type="AlphaFoldDB" id="A0A918NK59"/>
<dbReference type="RefSeq" id="WP_189613403.1">
    <property type="nucleotide sequence ID" value="NZ_BMXR01000018.1"/>
</dbReference>
<accession>A0A918NK59</accession>
<gene>
    <name evidence="1" type="ORF">GCM10007392_46830</name>
</gene>
<evidence type="ECO:0000313" key="2">
    <source>
        <dbReference type="Proteomes" id="UP000626148"/>
    </source>
</evidence>